<feature type="non-terminal residue" evidence="1">
    <location>
        <position position="208"/>
    </location>
</feature>
<evidence type="ECO:0000313" key="2">
    <source>
        <dbReference type="Proteomes" id="UP000789702"/>
    </source>
</evidence>
<sequence length="208" mass="24044">MDKTLQNDIKFIFGIGELNERVLMTEVIPFKYSTDYYCIKFPVHLDSNDYKIFGKLVTQNGEPIDIAIKFQSLSLTGFSIIIENFNTNNKKFTDSQVIWMMIRIPSKIGFYSIHTRNIPVLALGSHSFKYENNHHEYKLHVLQELPEASVICLSILYPSLCYGMKFTIQDDNNNGSEISIVINENKRENVQDSNIDNEEEISSEKDDK</sequence>
<organism evidence="1 2">
    <name type="scientific">Dentiscutata heterogama</name>
    <dbReference type="NCBI Taxonomy" id="1316150"/>
    <lineage>
        <taxon>Eukaryota</taxon>
        <taxon>Fungi</taxon>
        <taxon>Fungi incertae sedis</taxon>
        <taxon>Mucoromycota</taxon>
        <taxon>Glomeromycotina</taxon>
        <taxon>Glomeromycetes</taxon>
        <taxon>Diversisporales</taxon>
        <taxon>Gigasporaceae</taxon>
        <taxon>Dentiscutata</taxon>
    </lineage>
</organism>
<proteinExistence type="predicted"/>
<reference evidence="1" key="1">
    <citation type="submission" date="2021-06" db="EMBL/GenBank/DDBJ databases">
        <authorList>
            <person name="Kallberg Y."/>
            <person name="Tangrot J."/>
            <person name="Rosling A."/>
        </authorList>
    </citation>
    <scope>NUCLEOTIDE SEQUENCE</scope>
    <source>
        <strain evidence="1">IL203A</strain>
    </source>
</reference>
<accession>A0ACA9P152</accession>
<evidence type="ECO:0000313" key="1">
    <source>
        <dbReference type="EMBL" id="CAG8684424.1"/>
    </source>
</evidence>
<name>A0ACA9P152_9GLOM</name>
<comment type="caution">
    <text evidence="1">The sequence shown here is derived from an EMBL/GenBank/DDBJ whole genome shotgun (WGS) entry which is preliminary data.</text>
</comment>
<gene>
    <name evidence="1" type="ORF">DHETER_LOCUS10830</name>
</gene>
<dbReference type="EMBL" id="CAJVPU010022155">
    <property type="protein sequence ID" value="CAG8684424.1"/>
    <property type="molecule type" value="Genomic_DNA"/>
</dbReference>
<dbReference type="Proteomes" id="UP000789702">
    <property type="component" value="Unassembled WGS sequence"/>
</dbReference>
<keyword evidence="2" id="KW-1185">Reference proteome</keyword>
<protein>
    <submittedName>
        <fullName evidence="1">11656_t:CDS:1</fullName>
    </submittedName>
</protein>